<dbReference type="Proteomes" id="UP000046395">
    <property type="component" value="Unassembled WGS sequence"/>
</dbReference>
<dbReference type="WBParaSite" id="TMUE_1000003843.1">
    <property type="protein sequence ID" value="TMUE_1000003843.1"/>
    <property type="gene ID" value="WBGene00298806"/>
</dbReference>
<dbReference type="AlphaFoldDB" id="A0A5S6Q9H4"/>
<protein>
    <submittedName>
        <fullName evidence="3">Uncharacterized protein</fullName>
    </submittedName>
</protein>
<name>A0A5S6Q9H4_TRIMR</name>
<evidence type="ECO:0000313" key="3">
    <source>
        <dbReference type="WBParaSite" id="TMUE_1000003843.1"/>
    </source>
</evidence>
<organism evidence="2 3">
    <name type="scientific">Trichuris muris</name>
    <name type="common">Mouse whipworm</name>
    <dbReference type="NCBI Taxonomy" id="70415"/>
    <lineage>
        <taxon>Eukaryota</taxon>
        <taxon>Metazoa</taxon>
        <taxon>Ecdysozoa</taxon>
        <taxon>Nematoda</taxon>
        <taxon>Enoplea</taxon>
        <taxon>Dorylaimia</taxon>
        <taxon>Trichinellida</taxon>
        <taxon>Trichuridae</taxon>
        <taxon>Trichuris</taxon>
    </lineage>
</organism>
<proteinExistence type="predicted"/>
<sequence>MPSVNGGPQSIRRTGGQIRMPSCYGSSPAKRLDGQALAMGNPGEGAPLLADRNPERENKPAQRTSSNPLGRLVLVELALLDGDLFAEFPRHAGRHWELTPCLSEKLLGSAEGPPFKGQVG</sequence>
<feature type="region of interest" description="Disordered" evidence="1">
    <location>
        <begin position="1"/>
        <end position="68"/>
    </location>
</feature>
<keyword evidence="2" id="KW-1185">Reference proteome</keyword>
<evidence type="ECO:0000256" key="1">
    <source>
        <dbReference type="SAM" id="MobiDB-lite"/>
    </source>
</evidence>
<feature type="compositionally biased region" description="Polar residues" evidence="1">
    <location>
        <begin position="1"/>
        <end position="12"/>
    </location>
</feature>
<accession>A0A5S6Q9H4</accession>
<reference evidence="3" key="1">
    <citation type="submission" date="2019-12" db="UniProtKB">
        <authorList>
            <consortium name="WormBaseParasite"/>
        </authorList>
    </citation>
    <scope>IDENTIFICATION</scope>
</reference>
<evidence type="ECO:0000313" key="2">
    <source>
        <dbReference type="Proteomes" id="UP000046395"/>
    </source>
</evidence>